<feature type="domain" description="GGDEF" evidence="2">
    <location>
        <begin position="262"/>
        <end position="389"/>
    </location>
</feature>
<dbReference type="EMBL" id="JACHEN010000054">
    <property type="protein sequence ID" value="MBB6218896.1"/>
    <property type="molecule type" value="Genomic_DNA"/>
</dbReference>
<evidence type="ECO:0000313" key="3">
    <source>
        <dbReference type="EMBL" id="MBB6218896.1"/>
    </source>
</evidence>
<keyword evidence="1" id="KW-0812">Transmembrane</keyword>
<dbReference type="InterPro" id="IPR000160">
    <property type="entry name" value="GGDEF_dom"/>
</dbReference>
<dbReference type="PANTHER" id="PTHR45138:SF9">
    <property type="entry name" value="DIGUANYLATE CYCLASE DGCM-RELATED"/>
    <property type="match status" value="1"/>
</dbReference>
<protein>
    <submittedName>
        <fullName evidence="3">Diguanylate cyclase (GGDEF)-like protein</fullName>
    </submittedName>
</protein>
<feature type="transmembrane region" description="Helical" evidence="1">
    <location>
        <begin position="116"/>
        <end position="138"/>
    </location>
</feature>
<dbReference type="InterPro" id="IPR043128">
    <property type="entry name" value="Rev_trsase/Diguanyl_cyclase"/>
</dbReference>
<evidence type="ECO:0000313" key="4">
    <source>
        <dbReference type="Proteomes" id="UP000579281"/>
    </source>
</evidence>
<dbReference type="NCBIfam" id="TIGR00254">
    <property type="entry name" value="GGDEF"/>
    <property type="match status" value="1"/>
</dbReference>
<gene>
    <name evidence="3" type="ORF">HNQ80_005071</name>
</gene>
<dbReference type="Proteomes" id="UP000579281">
    <property type="component" value="Unassembled WGS sequence"/>
</dbReference>
<feature type="transmembrane region" description="Helical" evidence="1">
    <location>
        <begin position="12"/>
        <end position="30"/>
    </location>
</feature>
<dbReference type="Gene3D" id="3.30.70.270">
    <property type="match status" value="1"/>
</dbReference>
<sequence>MLDLSNVNQIQYLIILCFSFLIFVFTISFHKGNHLTGLLGTLFFIPLYFCIASNALLKAMNMEVMLILTEVSLMVFIFLSLILRLNRKKVVILRLVALIFPIGLSILLFWLEVEGYLLYTIGTPLVGVLAFLNGILSYKKQRDRLLFRGFVALMIGAFFSMWSEVRIFTILVLMLRFFAYLSFYMYFYRKAHQRWIAHVKKAEGYKAELEAAFHEQVEKQLFMMQLSNEKLLNASKEDGLTKAYNKAAILEILEHMVAKKQEPFTILMFDIDHFKKINDTYGHVVGDQCIKALAQSAKEHLRKVDYLGRYGGDEFIIILPGISVEGAKVVAERLRQQVSTACEPKITVSIGIAVYDKDGTTVTELISKADQGLYRSKRRGRNAVSHGEI</sequence>
<feature type="transmembrane region" description="Helical" evidence="1">
    <location>
        <begin position="90"/>
        <end position="110"/>
    </location>
</feature>
<dbReference type="CDD" id="cd01949">
    <property type="entry name" value="GGDEF"/>
    <property type="match status" value="1"/>
</dbReference>
<feature type="transmembrane region" description="Helical" evidence="1">
    <location>
        <begin position="168"/>
        <end position="187"/>
    </location>
</feature>
<evidence type="ECO:0000259" key="2">
    <source>
        <dbReference type="PROSITE" id="PS50887"/>
    </source>
</evidence>
<dbReference type="GO" id="GO:0052621">
    <property type="term" value="F:diguanylate cyclase activity"/>
    <property type="evidence" value="ECO:0007669"/>
    <property type="project" value="TreeGrafter"/>
</dbReference>
<feature type="transmembrane region" description="Helical" evidence="1">
    <location>
        <begin position="37"/>
        <end position="57"/>
    </location>
</feature>
<dbReference type="PROSITE" id="PS50887">
    <property type="entry name" value="GGDEF"/>
    <property type="match status" value="1"/>
</dbReference>
<accession>A0A841KYN4</accession>
<dbReference type="InterPro" id="IPR029787">
    <property type="entry name" value="Nucleotide_cyclase"/>
</dbReference>
<feature type="transmembrane region" description="Helical" evidence="1">
    <location>
        <begin position="63"/>
        <end position="83"/>
    </location>
</feature>
<dbReference type="AlphaFoldDB" id="A0A841KYN4"/>
<keyword evidence="4" id="KW-1185">Reference proteome</keyword>
<comment type="caution">
    <text evidence="3">The sequence shown here is derived from an EMBL/GenBank/DDBJ whole genome shotgun (WGS) entry which is preliminary data.</text>
</comment>
<dbReference type="InterPro" id="IPR050469">
    <property type="entry name" value="Diguanylate_Cyclase"/>
</dbReference>
<dbReference type="SMART" id="SM00267">
    <property type="entry name" value="GGDEF"/>
    <property type="match status" value="1"/>
</dbReference>
<dbReference type="PANTHER" id="PTHR45138">
    <property type="entry name" value="REGULATORY COMPONENTS OF SENSORY TRANSDUCTION SYSTEM"/>
    <property type="match status" value="1"/>
</dbReference>
<evidence type="ECO:0000256" key="1">
    <source>
        <dbReference type="SAM" id="Phobius"/>
    </source>
</evidence>
<proteinExistence type="predicted"/>
<feature type="transmembrane region" description="Helical" evidence="1">
    <location>
        <begin position="145"/>
        <end position="162"/>
    </location>
</feature>
<dbReference type="RefSeq" id="WP_184313796.1">
    <property type="nucleotide sequence ID" value="NZ_JACHEN010000054.1"/>
</dbReference>
<dbReference type="Pfam" id="PF00990">
    <property type="entry name" value="GGDEF"/>
    <property type="match status" value="1"/>
</dbReference>
<dbReference type="SUPFAM" id="SSF55073">
    <property type="entry name" value="Nucleotide cyclase"/>
    <property type="match status" value="1"/>
</dbReference>
<dbReference type="FunFam" id="3.30.70.270:FF:000001">
    <property type="entry name" value="Diguanylate cyclase domain protein"/>
    <property type="match status" value="1"/>
</dbReference>
<name>A0A841KYN4_9FIRM</name>
<reference evidence="3 4" key="1">
    <citation type="submission" date="2020-08" db="EMBL/GenBank/DDBJ databases">
        <title>Genomic Encyclopedia of Type Strains, Phase IV (KMG-IV): sequencing the most valuable type-strain genomes for metagenomic binning, comparative biology and taxonomic classification.</title>
        <authorList>
            <person name="Goeker M."/>
        </authorList>
    </citation>
    <scope>NUCLEOTIDE SEQUENCE [LARGE SCALE GENOMIC DNA]</scope>
    <source>
        <strain evidence="3 4">DSM 103526</strain>
    </source>
</reference>
<organism evidence="3 4">
    <name type="scientific">Anaerosolibacter carboniphilus</name>
    <dbReference type="NCBI Taxonomy" id="1417629"/>
    <lineage>
        <taxon>Bacteria</taxon>
        <taxon>Bacillati</taxon>
        <taxon>Bacillota</taxon>
        <taxon>Clostridia</taxon>
        <taxon>Peptostreptococcales</taxon>
        <taxon>Thermotaleaceae</taxon>
        <taxon>Anaerosolibacter</taxon>
    </lineage>
</organism>
<keyword evidence="1" id="KW-1133">Transmembrane helix</keyword>
<keyword evidence="1" id="KW-0472">Membrane</keyword>